<comment type="caution">
    <text evidence="3">The sequence shown here is derived from an EMBL/GenBank/DDBJ whole genome shotgun (WGS) entry which is preliminary data.</text>
</comment>
<dbReference type="Gene3D" id="1.20.1250.20">
    <property type="entry name" value="MFS general substrate transporter like domains"/>
    <property type="match status" value="1"/>
</dbReference>
<feature type="transmembrane region" description="Helical" evidence="2">
    <location>
        <begin position="259"/>
        <end position="280"/>
    </location>
</feature>
<dbReference type="Proteomes" id="UP001223144">
    <property type="component" value="Unassembled WGS sequence"/>
</dbReference>
<keyword evidence="2" id="KW-1133">Transmembrane helix</keyword>
<dbReference type="SUPFAM" id="SSF103473">
    <property type="entry name" value="MFS general substrate transporter"/>
    <property type="match status" value="1"/>
</dbReference>
<gene>
    <name evidence="3" type="ORF">QCN29_07440</name>
</gene>
<protein>
    <submittedName>
        <fullName evidence="3">MFS transporter</fullName>
    </submittedName>
</protein>
<evidence type="ECO:0000256" key="2">
    <source>
        <dbReference type="SAM" id="Phobius"/>
    </source>
</evidence>
<dbReference type="InterPro" id="IPR011701">
    <property type="entry name" value="MFS"/>
</dbReference>
<feature type="transmembrane region" description="Helical" evidence="2">
    <location>
        <begin position="180"/>
        <end position="200"/>
    </location>
</feature>
<feature type="transmembrane region" description="Helical" evidence="2">
    <location>
        <begin position="317"/>
        <end position="337"/>
    </location>
</feature>
<evidence type="ECO:0000256" key="1">
    <source>
        <dbReference type="SAM" id="MobiDB-lite"/>
    </source>
</evidence>
<dbReference type="InterPro" id="IPR036259">
    <property type="entry name" value="MFS_trans_sf"/>
</dbReference>
<feature type="transmembrane region" description="Helical" evidence="2">
    <location>
        <begin position="150"/>
        <end position="174"/>
    </location>
</feature>
<keyword evidence="2" id="KW-0812">Transmembrane</keyword>
<accession>A0ABT6HIT6</accession>
<feature type="transmembrane region" description="Helical" evidence="2">
    <location>
        <begin position="227"/>
        <end position="247"/>
    </location>
</feature>
<keyword evidence="2" id="KW-0472">Membrane</keyword>
<feature type="transmembrane region" description="Helical" evidence="2">
    <location>
        <begin position="89"/>
        <end position="108"/>
    </location>
</feature>
<feature type="transmembrane region" description="Helical" evidence="2">
    <location>
        <begin position="292"/>
        <end position="311"/>
    </location>
</feature>
<name>A0ABT6HIT6_9ACTN</name>
<feature type="transmembrane region" description="Helical" evidence="2">
    <location>
        <begin position="349"/>
        <end position="369"/>
    </location>
</feature>
<feature type="region of interest" description="Disordered" evidence="1">
    <location>
        <begin position="403"/>
        <end position="423"/>
    </location>
</feature>
<feature type="compositionally biased region" description="Basic residues" evidence="1">
    <location>
        <begin position="408"/>
        <end position="423"/>
    </location>
</feature>
<feature type="transmembrane region" description="Helical" evidence="2">
    <location>
        <begin position="114"/>
        <end position="138"/>
    </location>
</feature>
<dbReference type="PANTHER" id="PTHR23542:SF1">
    <property type="entry name" value="MAJOR FACILITATOR SUPERFAMILY (MFS) PROFILE DOMAIN-CONTAINING PROTEIN"/>
    <property type="match status" value="1"/>
</dbReference>
<reference evidence="3 4" key="1">
    <citation type="submission" date="2023-04" db="EMBL/GenBank/DDBJ databases">
        <title>Streptomyces chengmaiensis sp. nov. isolated from the stem of mangrove plant in Hainan.</title>
        <authorList>
            <person name="Huang X."/>
            <person name="Zhou S."/>
            <person name="Chu X."/>
            <person name="Xie Y."/>
            <person name="Lin Y."/>
        </authorList>
    </citation>
    <scope>NUCLEOTIDE SEQUENCE [LARGE SCALE GENOMIC DNA]</scope>
    <source>
        <strain evidence="3 4">HNM0663</strain>
    </source>
</reference>
<dbReference type="PANTHER" id="PTHR23542">
    <property type="match status" value="1"/>
</dbReference>
<feature type="transmembrane region" description="Helical" evidence="2">
    <location>
        <begin position="375"/>
        <end position="396"/>
    </location>
</feature>
<dbReference type="RefSeq" id="WP_279926909.1">
    <property type="nucleotide sequence ID" value="NZ_JARWBG010000005.1"/>
</dbReference>
<evidence type="ECO:0000313" key="4">
    <source>
        <dbReference type="Proteomes" id="UP001223144"/>
    </source>
</evidence>
<proteinExistence type="predicted"/>
<feature type="transmembrane region" description="Helical" evidence="2">
    <location>
        <begin position="45"/>
        <end position="68"/>
    </location>
</feature>
<keyword evidence="4" id="KW-1185">Reference proteome</keyword>
<dbReference type="Pfam" id="PF07690">
    <property type="entry name" value="MFS_1"/>
    <property type="match status" value="1"/>
</dbReference>
<dbReference type="EMBL" id="JARWBG010000005">
    <property type="protein sequence ID" value="MDH2388620.1"/>
    <property type="molecule type" value="Genomic_DNA"/>
</dbReference>
<organism evidence="3 4">
    <name type="scientific">Streptomyces chengmaiensis</name>
    <dbReference type="NCBI Taxonomy" id="3040919"/>
    <lineage>
        <taxon>Bacteria</taxon>
        <taxon>Bacillati</taxon>
        <taxon>Actinomycetota</taxon>
        <taxon>Actinomycetes</taxon>
        <taxon>Kitasatosporales</taxon>
        <taxon>Streptomycetaceae</taxon>
        <taxon>Streptomyces</taxon>
    </lineage>
</organism>
<sequence length="423" mass="42859">MSLTAPPAPAPRITYGAVLGSPYVARLLGGTLTGRLPNGMAPVAILLWATATGGSIAFGGLLSALYGLSSALSQPVKGRLMDRCGQTAVHLPAALLNSALLVTLPVVGPQGSPALATAVVVAAGLTTPPLEAGLRALWPSVLPNPRLRHAALALDTGTQGLLYIVGPLLVAALASAYSPSLALAVTAALGLVGTATVACAPPSRRWRPAQPTSTDGRPGRRLTSPGLVLLFVSLTGIGFAIGSMNVWSIAMAEHHDQDMLSGILPAAFSTGSFLGGLVYGRRTWTSTTTGRLIAAGAAFLAGWLPLLALLGPYAATFAVIVPGAFLTVVVACAYVTTDALTPAGRTSEAYAWLILSIGAGQSAGTALAGRLAEHPLASAALPAAGAAFALTVLLAARTHLGPASRPLRQGRHRRPSRGRHKTP</sequence>
<evidence type="ECO:0000313" key="3">
    <source>
        <dbReference type="EMBL" id="MDH2388620.1"/>
    </source>
</evidence>